<keyword evidence="1" id="KW-1133">Transmembrane helix</keyword>
<gene>
    <name evidence="2" type="ORF">RVIR1_08740</name>
</gene>
<sequence length="217" mass="25068">MTQDETELKPAQYLLEERIEAFKNKALLMESCEKYYLLLLSVLVSFISVFLANVAFARCGGLDLTIHKHHYEARATIDQSEDCSIGTYHLIIKTPGRKVSYFTVQREGWLRQMWFEPLNKSQQPSVVLWLQNVGSGSYGKLNVYVPSIKHADLYVRTKITPLSPTVKGYQGHDRYTVTDGSLYLSFPRYRPHDPNCCPSDGQAIFKYDFQNKKWIEQ</sequence>
<feature type="transmembrane region" description="Helical" evidence="1">
    <location>
        <begin position="35"/>
        <end position="56"/>
    </location>
</feature>
<dbReference type="Gene3D" id="2.40.128.460">
    <property type="entry name" value="Periplasmic lysozyme inhibitor of I-type lysozyme"/>
    <property type="match status" value="1"/>
</dbReference>
<dbReference type="Proteomes" id="UP000282483">
    <property type="component" value="Chromosome"/>
</dbReference>
<keyword evidence="1" id="KW-0472">Membrane</keyword>
<dbReference type="OrthoDB" id="964913at2"/>
<dbReference type="InterPro" id="IPR038643">
    <property type="entry name" value="PliI_sf"/>
</dbReference>
<reference evidence="2 3" key="1">
    <citation type="submission" date="2017-03" db="EMBL/GenBank/DDBJ databases">
        <title>The genome sequence of Candidatus Rickettsiella viridis.</title>
        <authorList>
            <person name="Nikoh N."/>
            <person name="Tsuchida T."/>
            <person name="Yamaguchi K."/>
            <person name="Maeda T."/>
            <person name="Shigenobu S."/>
            <person name="Fukatsu T."/>
        </authorList>
    </citation>
    <scope>NUCLEOTIDE SEQUENCE [LARGE SCALE GENOMIC DNA]</scope>
    <source>
        <strain evidence="2 3">Ap-RA04</strain>
    </source>
</reference>
<keyword evidence="1" id="KW-0812">Transmembrane</keyword>
<dbReference type="RefSeq" id="WP_126322818.1">
    <property type="nucleotide sequence ID" value="NZ_AP018005.1"/>
</dbReference>
<dbReference type="EMBL" id="AP018005">
    <property type="protein sequence ID" value="BBB15357.1"/>
    <property type="molecule type" value="Genomic_DNA"/>
</dbReference>
<protein>
    <submittedName>
        <fullName evidence="2">Uncharacterized protein</fullName>
    </submittedName>
</protein>
<keyword evidence="3" id="KW-1185">Reference proteome</keyword>
<dbReference type="KEGG" id="rvi:RVIR1_08740"/>
<proteinExistence type="predicted"/>
<evidence type="ECO:0000256" key="1">
    <source>
        <dbReference type="SAM" id="Phobius"/>
    </source>
</evidence>
<evidence type="ECO:0000313" key="3">
    <source>
        <dbReference type="Proteomes" id="UP000282483"/>
    </source>
</evidence>
<name>A0A2Z5V7H8_9COXI</name>
<evidence type="ECO:0000313" key="2">
    <source>
        <dbReference type="EMBL" id="BBB15357.1"/>
    </source>
</evidence>
<organism evidence="2 3">
    <name type="scientific">Candidatus Rickettsiella viridis</name>
    <dbReference type="NCBI Taxonomy" id="676208"/>
    <lineage>
        <taxon>Bacteria</taxon>
        <taxon>Pseudomonadati</taxon>
        <taxon>Pseudomonadota</taxon>
        <taxon>Gammaproteobacteria</taxon>
        <taxon>Legionellales</taxon>
        <taxon>Coxiellaceae</taxon>
        <taxon>Rickettsiella</taxon>
    </lineage>
</organism>
<accession>A0A2Z5V7H8</accession>
<dbReference type="AlphaFoldDB" id="A0A2Z5V7H8"/>